<protein>
    <recommendedName>
        <fullName evidence="5">Zinc-ribbon domain-containing protein</fullName>
    </recommendedName>
</protein>
<dbReference type="OrthoDB" id="205136at2157"/>
<keyword evidence="2" id="KW-1133">Transmembrane helix</keyword>
<keyword evidence="2" id="KW-0812">Transmembrane</keyword>
<evidence type="ECO:0000313" key="4">
    <source>
        <dbReference type="Proteomes" id="UP000186914"/>
    </source>
</evidence>
<feature type="region of interest" description="Disordered" evidence="1">
    <location>
        <begin position="51"/>
        <end position="78"/>
    </location>
</feature>
<gene>
    <name evidence="3" type="ORF">SAMN05421858_0590</name>
</gene>
<keyword evidence="4" id="KW-1185">Reference proteome</keyword>
<accession>A0A1N6W3I7</accession>
<evidence type="ECO:0000313" key="3">
    <source>
        <dbReference type="EMBL" id="SIQ84701.1"/>
    </source>
</evidence>
<sequence>MKSETLFRVLVAGVLTVAPTLLFLGLWRGLMALRDDDLVNRTMNGEFGSVPNSLLRPGLPGSSKASRDPLTANRPGTSLRCRTCDAENPSYADYCGNCLERIR</sequence>
<dbReference type="RefSeq" id="WP_076427791.1">
    <property type="nucleotide sequence ID" value="NZ_FTNO01000001.1"/>
</dbReference>
<dbReference type="Proteomes" id="UP000186914">
    <property type="component" value="Unassembled WGS sequence"/>
</dbReference>
<evidence type="ECO:0000256" key="1">
    <source>
        <dbReference type="SAM" id="MobiDB-lite"/>
    </source>
</evidence>
<evidence type="ECO:0000256" key="2">
    <source>
        <dbReference type="SAM" id="Phobius"/>
    </source>
</evidence>
<dbReference type="AlphaFoldDB" id="A0A1N6W3I7"/>
<evidence type="ECO:0008006" key="5">
    <source>
        <dbReference type="Google" id="ProtNLM"/>
    </source>
</evidence>
<feature type="transmembrane region" description="Helical" evidence="2">
    <location>
        <begin position="6"/>
        <end position="27"/>
    </location>
</feature>
<organism evidence="3 4">
    <name type="scientific">Haladaptatus litoreus</name>
    <dbReference type="NCBI Taxonomy" id="553468"/>
    <lineage>
        <taxon>Archaea</taxon>
        <taxon>Methanobacteriati</taxon>
        <taxon>Methanobacteriota</taxon>
        <taxon>Stenosarchaea group</taxon>
        <taxon>Halobacteria</taxon>
        <taxon>Halobacteriales</taxon>
        <taxon>Haladaptataceae</taxon>
        <taxon>Haladaptatus</taxon>
    </lineage>
</organism>
<keyword evidence="2" id="KW-0472">Membrane</keyword>
<proteinExistence type="predicted"/>
<name>A0A1N6W3I7_9EURY</name>
<dbReference type="EMBL" id="FTNO01000001">
    <property type="protein sequence ID" value="SIQ84701.1"/>
    <property type="molecule type" value="Genomic_DNA"/>
</dbReference>
<reference evidence="4" key="1">
    <citation type="submission" date="2017-01" db="EMBL/GenBank/DDBJ databases">
        <authorList>
            <person name="Varghese N."/>
            <person name="Submissions S."/>
        </authorList>
    </citation>
    <scope>NUCLEOTIDE SEQUENCE [LARGE SCALE GENOMIC DNA]</scope>
    <source>
        <strain evidence="4">CGMCC 1.7737</strain>
    </source>
</reference>